<accession>A0A183BXL8</accession>
<feature type="compositionally biased region" description="Basic and acidic residues" evidence="1">
    <location>
        <begin position="24"/>
        <end position="36"/>
    </location>
</feature>
<evidence type="ECO:0000313" key="2">
    <source>
        <dbReference type="Proteomes" id="UP000050741"/>
    </source>
</evidence>
<reference evidence="3" key="3">
    <citation type="submission" date="2016-06" db="UniProtKB">
        <authorList>
            <consortium name="WormBaseParasite"/>
        </authorList>
    </citation>
    <scope>IDENTIFICATION</scope>
</reference>
<evidence type="ECO:0000256" key="1">
    <source>
        <dbReference type="SAM" id="MobiDB-lite"/>
    </source>
</evidence>
<feature type="compositionally biased region" description="Polar residues" evidence="1">
    <location>
        <begin position="108"/>
        <end position="117"/>
    </location>
</feature>
<organism evidence="2 3">
    <name type="scientific">Globodera pallida</name>
    <name type="common">Potato cyst nematode worm</name>
    <name type="synonym">Heterodera pallida</name>
    <dbReference type="NCBI Taxonomy" id="36090"/>
    <lineage>
        <taxon>Eukaryota</taxon>
        <taxon>Metazoa</taxon>
        <taxon>Ecdysozoa</taxon>
        <taxon>Nematoda</taxon>
        <taxon>Chromadorea</taxon>
        <taxon>Rhabditida</taxon>
        <taxon>Tylenchina</taxon>
        <taxon>Tylenchomorpha</taxon>
        <taxon>Tylenchoidea</taxon>
        <taxon>Heteroderidae</taxon>
        <taxon>Heteroderinae</taxon>
        <taxon>Globodera</taxon>
    </lineage>
</organism>
<keyword evidence="2" id="KW-1185">Reference proteome</keyword>
<protein>
    <submittedName>
        <fullName evidence="3">Uncharacterized protein</fullName>
    </submittedName>
</protein>
<proteinExistence type="predicted"/>
<feature type="compositionally biased region" description="Basic and acidic residues" evidence="1">
    <location>
        <begin position="138"/>
        <end position="156"/>
    </location>
</feature>
<dbReference type="Proteomes" id="UP000050741">
    <property type="component" value="Unassembled WGS sequence"/>
</dbReference>
<reference evidence="2" key="2">
    <citation type="submission" date="2014-05" db="EMBL/GenBank/DDBJ databases">
        <title>The genome and life-stage specific transcriptomes of Globodera pallida elucidate key aspects of plant parasitism by a cyst nematode.</title>
        <authorList>
            <person name="Cotton J.A."/>
            <person name="Lilley C.J."/>
            <person name="Jones L.M."/>
            <person name="Kikuchi T."/>
            <person name="Reid A.J."/>
            <person name="Thorpe P."/>
            <person name="Tsai I.J."/>
            <person name="Beasley H."/>
            <person name="Blok V."/>
            <person name="Cock P.J.A."/>
            <person name="Van den Akker S.E."/>
            <person name="Holroyd N."/>
            <person name="Hunt M."/>
            <person name="Mantelin S."/>
            <person name="Naghra H."/>
            <person name="Pain A."/>
            <person name="Palomares-Rius J.E."/>
            <person name="Zarowiecki M."/>
            <person name="Berriman M."/>
            <person name="Jones J.T."/>
            <person name="Urwin P.E."/>
        </authorList>
    </citation>
    <scope>NUCLEOTIDE SEQUENCE [LARGE SCALE GENOMIC DNA]</scope>
    <source>
        <strain evidence="2">Lindley</strain>
    </source>
</reference>
<name>A0A183BXL8_GLOPA</name>
<feature type="region of interest" description="Disordered" evidence="1">
    <location>
        <begin position="21"/>
        <end position="164"/>
    </location>
</feature>
<evidence type="ECO:0000313" key="3">
    <source>
        <dbReference type="WBParaSite" id="GPLIN_000535800"/>
    </source>
</evidence>
<dbReference type="WBParaSite" id="GPLIN_000535800">
    <property type="protein sequence ID" value="GPLIN_000535800"/>
    <property type="gene ID" value="GPLIN_000535800"/>
</dbReference>
<reference evidence="2" key="1">
    <citation type="submission" date="2013-12" db="EMBL/GenBank/DDBJ databases">
        <authorList>
            <person name="Aslett M."/>
        </authorList>
    </citation>
    <scope>NUCLEOTIDE SEQUENCE [LARGE SCALE GENOMIC DNA]</scope>
    <source>
        <strain evidence="2">Lindley</strain>
    </source>
</reference>
<sequence length="164" mass="18954">MEMVDGMLAKTHAEEAQLQITRARVQEQKKEWEPARRKIRQPLWREQSDDPRRLLLSSDEPSPEGTTDRRPSTSSEETSDRRPLTSSEETTIRRLPTSSEETSDRRPSTISGKTSDGQIARREWVNFCKPAISAARLGPEEFKDQTESAEESERKSHQQKMQMR</sequence>
<dbReference type="AlphaFoldDB" id="A0A183BXL8"/>